<dbReference type="AlphaFoldDB" id="A0A7J7EX61"/>
<accession>A0A7J7EX61</accession>
<dbReference type="Proteomes" id="UP000551758">
    <property type="component" value="Unassembled WGS sequence"/>
</dbReference>
<dbReference type="EMBL" id="JACDTQ010002174">
    <property type="protein sequence ID" value="KAF5920036.1"/>
    <property type="molecule type" value="Genomic_DNA"/>
</dbReference>
<protein>
    <submittedName>
        <fullName evidence="1">Uncharacterized protein</fullName>
    </submittedName>
</protein>
<name>A0A7J7EX61_DICBM</name>
<evidence type="ECO:0000313" key="2">
    <source>
        <dbReference type="Proteomes" id="UP000551758"/>
    </source>
</evidence>
<sequence length="138" mass="15272">MILGHTSRAAICLIAPAPTGREMVLVQLVLTNSQRMRGGNQRGMEYGKALMVSLEPSRALWMWALPELLQIWGEGVGVEWRMSKGSCGCRLVLTVLKDAQQGFSAGVHLTHVMGQNGADYMHLLMKMKILVRHKSLNT</sequence>
<organism evidence="1 2">
    <name type="scientific">Diceros bicornis minor</name>
    <name type="common">South-central black rhinoceros</name>
    <dbReference type="NCBI Taxonomy" id="77932"/>
    <lineage>
        <taxon>Eukaryota</taxon>
        <taxon>Metazoa</taxon>
        <taxon>Chordata</taxon>
        <taxon>Craniata</taxon>
        <taxon>Vertebrata</taxon>
        <taxon>Euteleostomi</taxon>
        <taxon>Mammalia</taxon>
        <taxon>Eutheria</taxon>
        <taxon>Laurasiatheria</taxon>
        <taxon>Perissodactyla</taxon>
        <taxon>Rhinocerotidae</taxon>
        <taxon>Diceros</taxon>
    </lineage>
</organism>
<evidence type="ECO:0000313" key="1">
    <source>
        <dbReference type="EMBL" id="KAF5920036.1"/>
    </source>
</evidence>
<comment type="caution">
    <text evidence="1">The sequence shown here is derived from an EMBL/GenBank/DDBJ whole genome shotgun (WGS) entry which is preliminary data.</text>
</comment>
<reference evidence="1 2" key="1">
    <citation type="journal article" date="2020" name="Mol. Biol. Evol.">
        <title>Interspecific Gene Flow and the Evolution of Specialization in Black and White Rhinoceros.</title>
        <authorList>
            <person name="Moodley Y."/>
            <person name="Westbury M.V."/>
            <person name="Russo I.M."/>
            <person name="Gopalakrishnan S."/>
            <person name="Rakotoarivelo A."/>
            <person name="Olsen R.A."/>
            <person name="Prost S."/>
            <person name="Tunstall T."/>
            <person name="Ryder O.A."/>
            <person name="Dalen L."/>
            <person name="Bruford M.W."/>
        </authorList>
    </citation>
    <scope>NUCLEOTIDE SEQUENCE [LARGE SCALE GENOMIC DNA]</scope>
    <source>
        <strain evidence="1">SBR-YM</strain>
        <tissue evidence="1">Skin</tissue>
    </source>
</reference>
<keyword evidence="2" id="KW-1185">Reference proteome</keyword>
<proteinExistence type="predicted"/>
<gene>
    <name evidence="1" type="ORF">HPG69_014402</name>
</gene>